<organism evidence="2 3">
    <name type="scientific">Jaapia argillacea MUCL 33604</name>
    <dbReference type="NCBI Taxonomy" id="933084"/>
    <lineage>
        <taxon>Eukaryota</taxon>
        <taxon>Fungi</taxon>
        <taxon>Dikarya</taxon>
        <taxon>Basidiomycota</taxon>
        <taxon>Agaricomycotina</taxon>
        <taxon>Agaricomycetes</taxon>
        <taxon>Agaricomycetidae</taxon>
        <taxon>Jaapiales</taxon>
        <taxon>Jaapiaceae</taxon>
        <taxon>Jaapia</taxon>
    </lineage>
</organism>
<proteinExistence type="predicted"/>
<dbReference type="GO" id="GO:0031146">
    <property type="term" value="P:SCF-dependent proteasomal ubiquitin-dependent protein catabolic process"/>
    <property type="evidence" value="ECO:0007669"/>
    <property type="project" value="TreeGrafter"/>
</dbReference>
<dbReference type="Gene3D" id="3.80.10.10">
    <property type="entry name" value="Ribonuclease Inhibitor"/>
    <property type="match status" value="3"/>
</dbReference>
<dbReference type="Proteomes" id="UP000027265">
    <property type="component" value="Unassembled WGS sequence"/>
</dbReference>
<dbReference type="InterPro" id="IPR006553">
    <property type="entry name" value="Leu-rich_rpt_Cys-con_subtyp"/>
</dbReference>
<dbReference type="InterPro" id="IPR032675">
    <property type="entry name" value="LRR_dom_sf"/>
</dbReference>
<feature type="compositionally biased region" description="Polar residues" evidence="1">
    <location>
        <begin position="825"/>
        <end position="835"/>
    </location>
</feature>
<dbReference type="PANTHER" id="PTHR13318:SF95">
    <property type="entry name" value="F-BOX PROTEIN YLR352W"/>
    <property type="match status" value="1"/>
</dbReference>
<evidence type="ECO:0000313" key="3">
    <source>
        <dbReference type="Proteomes" id="UP000027265"/>
    </source>
</evidence>
<feature type="region of interest" description="Disordered" evidence="1">
    <location>
        <begin position="111"/>
        <end position="136"/>
    </location>
</feature>
<dbReference type="EMBL" id="KL197710">
    <property type="protein sequence ID" value="KDQ63186.1"/>
    <property type="molecule type" value="Genomic_DNA"/>
</dbReference>
<dbReference type="SMART" id="SM00367">
    <property type="entry name" value="LRR_CC"/>
    <property type="match status" value="8"/>
</dbReference>
<gene>
    <name evidence="2" type="ORF">JAAARDRAFT_119601</name>
</gene>
<sequence length="882" mass="96848">MNAFGVSLPSPADLTPQDALAFGRHLPDLDPEPEAAIDDPQVIIGFEGKGKGKELPPNLPPLSFSPGFGYSSTDWPSPVSVSTVAGPSSYGSGFASVPEPQHMPVHMSTSNYPTTPEHAATLSRVPSRRRSLSNLSIRSTRSVAARSVTKMKTKFGGAKGPSNLARKLFKKRGGEETPSSDVPSEDGRELDLDLLDAEVGCFLPWRMDGSSRAKASLCLDPAIHLDLEESFTSDPLFLYRPSVPADVRGHKPRAYSYPLSLDMIAPTTGDVFKPIPLTVRNYFDEKLPRELKLHVLKMLVSSHESEYERRIQEGRWTVLKASSSKNKWVGRHRGIRELVKLRRVCRVWQDLVFDGQLWADLGGLPLHPSVPDSLVCHLTSIAGPFIRGVDFAGHARLLPETAINVADALCIRSTLPDHPPFTQLTTINLQGCTALTTRALNHIIMRSPLLQNLNLKGLSEVTNTTCDVIGVYCPRLLSLDLSRCPGMTGEGIRLLAAAALSRGDKLQLKTLKLSGLKRITDSTMEVLGRAAPDLEVLDLSYSPDLHNSALDAFVACAEDEMLTDTVLLSARDLGRDPGDSTRYRRRVTMLRHLSLSSCTLLTDIACSNLAFAVPRLEFLELAGLSSDLKDEGLIRLLNSTPNLRRLDLEDAVEISDAVIRTITPAILEEENPEPLEPQVGQALEHLIISYAANVTNDALLSLIRNCRRLRILEADSTRISASTLKEFVKLARSRQTLNAKMVAIDCRGIGESVVSQLSESVRPRHGWRAWEARKLGYLDGRDEEGLDVGQDECDEKRVILKTFYSWQTVDAVKAARDKRRKSNTKRTANGSSASSGPEDYFSLVSPSSGRSRWWSPGGRFRSGSSSPTFLDAGHDRDGCTIM</sequence>
<protein>
    <recommendedName>
        <fullName evidence="4">F-box domain-containing protein</fullName>
    </recommendedName>
</protein>
<dbReference type="PANTHER" id="PTHR13318">
    <property type="entry name" value="PARTNER OF PAIRED, ISOFORM B-RELATED"/>
    <property type="match status" value="1"/>
</dbReference>
<dbReference type="GO" id="GO:0019005">
    <property type="term" value="C:SCF ubiquitin ligase complex"/>
    <property type="evidence" value="ECO:0007669"/>
    <property type="project" value="TreeGrafter"/>
</dbReference>
<accession>A0A067QKM8</accession>
<evidence type="ECO:0000256" key="1">
    <source>
        <dbReference type="SAM" id="MobiDB-lite"/>
    </source>
</evidence>
<dbReference type="AlphaFoldDB" id="A0A067QKM8"/>
<evidence type="ECO:0008006" key="4">
    <source>
        <dbReference type="Google" id="ProtNLM"/>
    </source>
</evidence>
<feature type="region of interest" description="Disordered" evidence="1">
    <location>
        <begin position="817"/>
        <end position="882"/>
    </location>
</feature>
<dbReference type="SUPFAM" id="SSF52047">
    <property type="entry name" value="RNI-like"/>
    <property type="match status" value="1"/>
</dbReference>
<feature type="compositionally biased region" description="Low complexity" evidence="1">
    <location>
        <begin position="845"/>
        <end position="867"/>
    </location>
</feature>
<dbReference type="OrthoDB" id="550575at2759"/>
<dbReference type="STRING" id="933084.A0A067QKM8"/>
<name>A0A067QKM8_9AGAM</name>
<reference evidence="3" key="1">
    <citation type="journal article" date="2014" name="Proc. Natl. Acad. Sci. U.S.A.">
        <title>Extensive sampling of basidiomycete genomes demonstrates inadequacy of the white-rot/brown-rot paradigm for wood decay fungi.</title>
        <authorList>
            <person name="Riley R."/>
            <person name="Salamov A.A."/>
            <person name="Brown D.W."/>
            <person name="Nagy L.G."/>
            <person name="Floudas D."/>
            <person name="Held B.W."/>
            <person name="Levasseur A."/>
            <person name="Lombard V."/>
            <person name="Morin E."/>
            <person name="Otillar R."/>
            <person name="Lindquist E.A."/>
            <person name="Sun H."/>
            <person name="LaButti K.M."/>
            <person name="Schmutz J."/>
            <person name="Jabbour D."/>
            <person name="Luo H."/>
            <person name="Baker S.E."/>
            <person name="Pisabarro A.G."/>
            <person name="Walton J.D."/>
            <person name="Blanchette R.A."/>
            <person name="Henrissat B."/>
            <person name="Martin F."/>
            <person name="Cullen D."/>
            <person name="Hibbett D.S."/>
            <person name="Grigoriev I.V."/>
        </authorList>
    </citation>
    <scope>NUCLEOTIDE SEQUENCE [LARGE SCALE GENOMIC DNA]</scope>
    <source>
        <strain evidence="3">MUCL 33604</strain>
    </source>
</reference>
<evidence type="ECO:0000313" key="2">
    <source>
        <dbReference type="EMBL" id="KDQ63186.1"/>
    </source>
</evidence>
<dbReference type="InParanoid" id="A0A067QKM8"/>
<dbReference type="HOGENOM" id="CLU_008641_0_0_1"/>
<keyword evidence="3" id="KW-1185">Reference proteome</keyword>
<feature type="compositionally biased region" description="Basic and acidic residues" evidence="1">
    <location>
        <begin position="872"/>
        <end position="882"/>
    </location>
</feature>